<dbReference type="InterPro" id="IPR019734">
    <property type="entry name" value="TPR_rpt"/>
</dbReference>
<feature type="repeat" description="TPR" evidence="1">
    <location>
        <begin position="520"/>
        <end position="553"/>
    </location>
</feature>
<dbReference type="Proteomes" id="UP000517916">
    <property type="component" value="Unassembled WGS sequence"/>
</dbReference>
<name>A0ABR6BN76_9PSEU</name>
<dbReference type="PROSITE" id="PS50005">
    <property type="entry name" value="TPR"/>
    <property type="match status" value="4"/>
</dbReference>
<dbReference type="PROSITE" id="PS50293">
    <property type="entry name" value="TPR_REGION"/>
    <property type="match status" value="1"/>
</dbReference>
<dbReference type="InterPro" id="IPR011990">
    <property type="entry name" value="TPR-like_helical_dom_sf"/>
</dbReference>
<accession>A0ABR6BN76</accession>
<feature type="repeat" description="TPR" evidence="1">
    <location>
        <begin position="600"/>
        <end position="633"/>
    </location>
</feature>
<keyword evidence="1" id="KW-0802">TPR repeat</keyword>
<dbReference type="Pfam" id="PF00931">
    <property type="entry name" value="NB-ARC"/>
    <property type="match status" value="1"/>
</dbReference>
<evidence type="ECO:0000256" key="1">
    <source>
        <dbReference type="PROSITE-ProRule" id="PRU00339"/>
    </source>
</evidence>
<feature type="repeat" description="TPR" evidence="1">
    <location>
        <begin position="640"/>
        <end position="673"/>
    </location>
</feature>
<dbReference type="Pfam" id="PF13424">
    <property type="entry name" value="TPR_12"/>
    <property type="match status" value="3"/>
</dbReference>
<dbReference type="EMBL" id="JACJID010000004">
    <property type="protein sequence ID" value="MBA8928361.1"/>
    <property type="molecule type" value="Genomic_DNA"/>
</dbReference>
<feature type="domain" description="NB-ARC" evidence="2">
    <location>
        <begin position="67"/>
        <end position="216"/>
    </location>
</feature>
<dbReference type="PANTHER" id="PTHR47691:SF3">
    <property type="entry name" value="HTH-TYPE TRANSCRIPTIONAL REGULATOR RV0890C-RELATED"/>
    <property type="match status" value="1"/>
</dbReference>
<proteinExistence type="predicted"/>
<dbReference type="SMART" id="SM00028">
    <property type="entry name" value="TPR"/>
    <property type="match status" value="6"/>
</dbReference>
<protein>
    <submittedName>
        <fullName evidence="3">Tetratricopeptide (TPR) repeat protein</fullName>
    </submittedName>
</protein>
<dbReference type="InterPro" id="IPR027417">
    <property type="entry name" value="P-loop_NTPase"/>
</dbReference>
<evidence type="ECO:0000259" key="2">
    <source>
        <dbReference type="Pfam" id="PF00931"/>
    </source>
</evidence>
<evidence type="ECO:0000313" key="4">
    <source>
        <dbReference type="Proteomes" id="UP000517916"/>
    </source>
</evidence>
<gene>
    <name evidence="3" type="ORF">BC739_005578</name>
</gene>
<dbReference type="Gene3D" id="1.25.40.10">
    <property type="entry name" value="Tetratricopeptide repeat domain"/>
    <property type="match status" value="1"/>
</dbReference>
<dbReference type="SUPFAM" id="SSF48452">
    <property type="entry name" value="TPR-like"/>
    <property type="match status" value="2"/>
</dbReference>
<dbReference type="SUPFAM" id="SSF52540">
    <property type="entry name" value="P-loop containing nucleoside triphosphate hydrolases"/>
    <property type="match status" value="1"/>
</dbReference>
<dbReference type="Gene3D" id="3.40.50.300">
    <property type="entry name" value="P-loop containing nucleotide triphosphate hydrolases"/>
    <property type="match status" value="1"/>
</dbReference>
<dbReference type="PRINTS" id="PR00364">
    <property type="entry name" value="DISEASERSIST"/>
</dbReference>
<evidence type="ECO:0000313" key="3">
    <source>
        <dbReference type="EMBL" id="MBA8928361.1"/>
    </source>
</evidence>
<reference evidence="3 4" key="1">
    <citation type="submission" date="2020-08" db="EMBL/GenBank/DDBJ databases">
        <title>Genomic Encyclopedia of Archaeal and Bacterial Type Strains, Phase II (KMG-II): from individual species to whole genera.</title>
        <authorList>
            <person name="Goeker M."/>
        </authorList>
    </citation>
    <scope>NUCLEOTIDE SEQUENCE [LARGE SCALE GENOMIC DNA]</scope>
    <source>
        <strain evidence="3 4">DSM 43850</strain>
    </source>
</reference>
<dbReference type="RefSeq" id="WP_182838858.1">
    <property type="nucleotide sequence ID" value="NZ_BAAABQ010000073.1"/>
</dbReference>
<sequence>MEGRADNSVSGTVHGTVVQGNQVHITQVTHTVPVPCQLPPELPDFTGRASDLAALDALPADRGTVLITAIHGMGGVGKTALAVHWAHRVRDRFPDGQLHVNLRGYDPGQPARPDEVLDGFLRALGVPAEQIPAGLDARTAQFRALCQGRRLLVLLDNANNAEQVRPLLPGSPGCLVLVTSRDSLHGLATTEGAGRLAVDLLPEAEALALVRGIIGERRAEAEPAAVAEIVRLCAGLPLALRIVAHRVGGPLAVVAEELADERERLDALSAGSDERSAVRAVFSWSYRALSAEQAAAFDLLGLVPAPEVSVHAMAALANTSVARARRTLTALAEAHLVDQVAPDRYGCHDLLRSYARELAAERDHDAAPHRLLGFALHTASAADHLLFPAANAWSSDGAPPPAHPLPLADHAAALAWFTAERPLLIALVRQVTGMDRAVWQLTAAMWSYFKRQMVFDAVWVEVFELGLAAARRCGDRLGQAHLHNCLADAYRMARRAEDAAAAANRALALCRDLGDRNGEAAALNNLGTSSRDAGEHEQALEHYRRALRLRERTKDRYRQAITLNNLGSTCITLRRYDLALEYLTEALALRERLDDPNGLSVSLNNLGNLHRYERRYEQAIDYYRRVLALRVELGDTFGLALTTNCLGMTYASMGRPQEAIDQFEHALRLRREAGDRDGEAFTLSKIGYALEVLGRSGEAVAHWRAALAVFEETGNARRAEEMRGLLARGGPDRAAP</sequence>
<dbReference type="InterPro" id="IPR002182">
    <property type="entry name" value="NB-ARC"/>
</dbReference>
<feature type="repeat" description="TPR" evidence="1">
    <location>
        <begin position="560"/>
        <end position="593"/>
    </location>
</feature>
<dbReference type="PANTHER" id="PTHR47691">
    <property type="entry name" value="REGULATOR-RELATED"/>
    <property type="match status" value="1"/>
</dbReference>
<keyword evidence="4" id="KW-1185">Reference proteome</keyword>
<comment type="caution">
    <text evidence="3">The sequence shown here is derived from an EMBL/GenBank/DDBJ whole genome shotgun (WGS) entry which is preliminary data.</text>
</comment>
<organism evidence="3 4">
    <name type="scientific">Kutzneria viridogrisea</name>
    <dbReference type="NCBI Taxonomy" id="47990"/>
    <lineage>
        <taxon>Bacteria</taxon>
        <taxon>Bacillati</taxon>
        <taxon>Actinomycetota</taxon>
        <taxon>Actinomycetes</taxon>
        <taxon>Pseudonocardiales</taxon>
        <taxon>Pseudonocardiaceae</taxon>
        <taxon>Kutzneria</taxon>
    </lineage>
</organism>